<evidence type="ECO:0000313" key="1">
    <source>
        <dbReference type="EMBL" id="MPC83396.1"/>
    </source>
</evidence>
<evidence type="ECO:0000313" key="2">
    <source>
        <dbReference type="Proteomes" id="UP000324222"/>
    </source>
</evidence>
<dbReference type="EMBL" id="VSRR010062400">
    <property type="protein sequence ID" value="MPC83396.1"/>
    <property type="molecule type" value="Genomic_DNA"/>
</dbReference>
<sequence length="100" mass="11009">MLVEQHPCRAVPCFANHLSRSLYTGGVPPREAAALRTLTPTASPSLMCLWEGVGRKTSNTTLVRASEGDAWRGTGRNEVRNKAASCRRVIRKTEQTQQKS</sequence>
<comment type="caution">
    <text evidence="1">The sequence shown here is derived from an EMBL/GenBank/DDBJ whole genome shotgun (WGS) entry which is preliminary data.</text>
</comment>
<dbReference type="Proteomes" id="UP000324222">
    <property type="component" value="Unassembled WGS sequence"/>
</dbReference>
<reference evidence="1 2" key="1">
    <citation type="submission" date="2019-05" db="EMBL/GenBank/DDBJ databases">
        <title>Another draft genome of Portunus trituberculatus and its Hox gene families provides insights of decapod evolution.</title>
        <authorList>
            <person name="Jeong J.-H."/>
            <person name="Song I."/>
            <person name="Kim S."/>
            <person name="Choi T."/>
            <person name="Kim D."/>
            <person name="Ryu S."/>
            <person name="Kim W."/>
        </authorList>
    </citation>
    <scope>NUCLEOTIDE SEQUENCE [LARGE SCALE GENOMIC DNA]</scope>
    <source>
        <tissue evidence="1">Muscle</tissue>
    </source>
</reference>
<name>A0A5B7IP18_PORTR</name>
<protein>
    <submittedName>
        <fullName evidence="1">Uncharacterized protein</fullName>
    </submittedName>
</protein>
<accession>A0A5B7IP18</accession>
<proteinExistence type="predicted"/>
<gene>
    <name evidence="1" type="ORF">E2C01_078105</name>
</gene>
<keyword evidence="2" id="KW-1185">Reference proteome</keyword>
<organism evidence="1 2">
    <name type="scientific">Portunus trituberculatus</name>
    <name type="common">Swimming crab</name>
    <name type="synonym">Neptunus trituberculatus</name>
    <dbReference type="NCBI Taxonomy" id="210409"/>
    <lineage>
        <taxon>Eukaryota</taxon>
        <taxon>Metazoa</taxon>
        <taxon>Ecdysozoa</taxon>
        <taxon>Arthropoda</taxon>
        <taxon>Crustacea</taxon>
        <taxon>Multicrustacea</taxon>
        <taxon>Malacostraca</taxon>
        <taxon>Eumalacostraca</taxon>
        <taxon>Eucarida</taxon>
        <taxon>Decapoda</taxon>
        <taxon>Pleocyemata</taxon>
        <taxon>Brachyura</taxon>
        <taxon>Eubrachyura</taxon>
        <taxon>Portunoidea</taxon>
        <taxon>Portunidae</taxon>
        <taxon>Portuninae</taxon>
        <taxon>Portunus</taxon>
    </lineage>
</organism>
<dbReference type="AlphaFoldDB" id="A0A5B7IP18"/>